<evidence type="ECO:0000313" key="4">
    <source>
        <dbReference type="EMBL" id="CCI54357.1"/>
    </source>
</evidence>
<evidence type="ECO:0000313" key="5">
    <source>
        <dbReference type="Proteomes" id="UP000035720"/>
    </source>
</evidence>
<keyword evidence="2" id="KW-1133">Transmembrane helix</keyword>
<comment type="caution">
    <text evidence="4">The sequence shown here is derived from an EMBL/GenBank/DDBJ whole genome shotgun (WGS) entry which is preliminary data.</text>
</comment>
<evidence type="ECO:0000259" key="3">
    <source>
        <dbReference type="Pfam" id="PF13559"/>
    </source>
</evidence>
<reference evidence="4 5" key="1">
    <citation type="journal article" date="2013" name="ISME J.">
        <title>A metabolic model for members of the genus Tetrasphaera involved in enhanced biological phosphorus removal.</title>
        <authorList>
            <person name="Kristiansen R."/>
            <person name="Nguyen H.T.T."/>
            <person name="Saunders A.M."/>
            <person name="Nielsen J.L."/>
            <person name="Wimmer R."/>
            <person name="Le V.Q."/>
            <person name="McIlroy S.J."/>
            <person name="Petrovski S."/>
            <person name="Seviour R.J."/>
            <person name="Calteau A."/>
            <person name="Nielsen K.L."/>
            <person name="Nielsen P.H."/>
        </authorList>
    </citation>
    <scope>NUCLEOTIDE SEQUENCE [LARGE SCALE GENOMIC DNA]</scope>
    <source>
        <strain evidence="4 5">Ben 74</strain>
    </source>
</reference>
<feature type="region of interest" description="Disordered" evidence="1">
    <location>
        <begin position="62"/>
        <end position="82"/>
    </location>
</feature>
<dbReference type="RefSeq" id="WP_048546885.1">
    <property type="nucleotide sequence ID" value="NZ_HF571038.1"/>
</dbReference>
<protein>
    <recommendedName>
        <fullName evidence="3">Protein-glutamine gamma-glutamyltransferase-like C-terminal domain-containing protein</fullName>
    </recommendedName>
</protein>
<feature type="transmembrane region" description="Helical" evidence="2">
    <location>
        <begin position="88"/>
        <end position="108"/>
    </location>
</feature>
<evidence type="ECO:0000256" key="2">
    <source>
        <dbReference type="SAM" id="Phobius"/>
    </source>
</evidence>
<feature type="domain" description="Protein-glutamine gamma-glutamyltransferase-like C-terminal" evidence="3">
    <location>
        <begin position="155"/>
        <end position="224"/>
    </location>
</feature>
<evidence type="ECO:0000256" key="1">
    <source>
        <dbReference type="SAM" id="MobiDB-lite"/>
    </source>
</evidence>
<keyword evidence="2" id="KW-0812">Transmembrane</keyword>
<dbReference type="EMBL" id="CAJC01000181">
    <property type="protein sequence ID" value="CCI54357.1"/>
    <property type="molecule type" value="Genomic_DNA"/>
</dbReference>
<keyword evidence="5" id="KW-1185">Reference proteome</keyword>
<keyword evidence="2" id="KW-0472">Membrane</keyword>
<dbReference type="STRING" id="1193518.BN13_680039"/>
<organism evidence="4 5">
    <name type="scientific">Nostocoides jenkinsii Ben 74</name>
    <dbReference type="NCBI Taxonomy" id="1193518"/>
    <lineage>
        <taxon>Bacteria</taxon>
        <taxon>Bacillati</taxon>
        <taxon>Actinomycetota</taxon>
        <taxon>Actinomycetes</taxon>
        <taxon>Micrococcales</taxon>
        <taxon>Intrasporangiaceae</taxon>
        <taxon>Nostocoides</taxon>
    </lineage>
</organism>
<feature type="transmembrane region" description="Helical" evidence="2">
    <location>
        <begin position="26"/>
        <end position="51"/>
    </location>
</feature>
<sequence>MSRVDTQRAEEQPYEADRVAPGRSPWLAFVPLAGVVVLALWVATAGVVHVVGQPYRNPPLPLIEPDRIDPPSPAPSQQLDPSPVPPTVRVVVLLVIVAVLLGVIAVLVRRWAMRTRRRRGIPPVVVSVVDVVLADAEEQRAALLTGAPRNAIVRCWQRLEAAIEAAGHPAQPWETPTEVTASVLRREAVDESALAELLSLYREARFSNHELGEAQRAAAVAALDRLHLTMGGAQGETA</sequence>
<name>A0A077MG97_9MICO</name>
<dbReference type="AlphaFoldDB" id="A0A077MG97"/>
<proteinExistence type="predicted"/>
<dbReference type="OrthoDB" id="5198230at2"/>
<gene>
    <name evidence="4" type="ORF">BN13_680039</name>
</gene>
<dbReference type="InterPro" id="IPR025403">
    <property type="entry name" value="TgpA-like_C"/>
</dbReference>
<dbReference type="Pfam" id="PF13559">
    <property type="entry name" value="DUF4129"/>
    <property type="match status" value="1"/>
</dbReference>
<accession>A0A077MG97</accession>
<dbReference type="Proteomes" id="UP000035720">
    <property type="component" value="Unassembled WGS sequence"/>
</dbReference>